<evidence type="ECO:0000256" key="3">
    <source>
        <dbReference type="ARBA" id="ARBA00022786"/>
    </source>
</evidence>
<evidence type="ECO:0000256" key="1">
    <source>
        <dbReference type="ARBA" id="ARBA00022723"/>
    </source>
</evidence>
<dbReference type="InterPro" id="IPR002867">
    <property type="entry name" value="IBR_dom"/>
</dbReference>
<feature type="domain" description="IBR" evidence="5">
    <location>
        <begin position="1108"/>
        <end position="1177"/>
    </location>
</feature>
<sequence>MMCETEDIQGYLIGGKFLPIPSSDALRDLGRSECNKAEPIKKKIRLHIDNVRYYETYNRKDAFAVGHLRSYFTEHQPIPYNLNLSNDNKGNDKKFPVTHIFICYDRTNPEEMIRPMEDLFNTLHFLQHICPIRVHMLLYCDLHFHKDASIDWLRGIVNQCRRTYGEDNELGTANMAIKLARKFAGLMANDDKEVDGQNVIILNFPNKEQYLAEELAEHRSCTNTEGPMVCRAMQMQRALGLPIVDEVIYGNTFILTLMVNKDLKTFPTKGTASNVVVRISNASHMLQTVEYYLYKVLLRQPYSYAQKVAITMADRSHIESCSEAEREFLDQYVSLPQVATSNYNGTHRFCNEPGDCFKQIEYMLMRRDVRVLTRLIAKLDTCSDHMHQQTTLHYQPLWELIYYALHTSGRTSARIIEMVNISMGMAWLHRMTYKHLCNEAMLCNPCNRNQSLAECRPNVKYVYSQAKLPPLTLIFLDYEDGTQRLNEFIQTLVVSKVKPSEEYMYRTLSLPLQDDQVTTIVNLYNHSPTYPVGSRDAELLKLALKVNGPPLFKQLAIDDSAILFYREYNNLRIYPMYKYISDDEIPITESVTYDRHGFKYIPTVACKESIVNLHQYEEHLRYKVLGHILNAQTVKIASLLRTRIPKPQPLLNACIRNTERYIQPCKLCLGYSELAEDVDIMDTPDLLCGHCDNNSPSYGGDSLHTRYIIFDSNGYGVPKDVQPYATYCSIHQRVATSTEFSECLLCDESLIEWMDDEAYDVPTITTLGSILTFEQFRMIIQATFCPTVNLMATHKVQSIKLLRYLFEYIIKPNRDAVTTIVDCLFQNPMLLCVTEPYAPPEDAVLCGNSNVYIPNYIVRCLQNRFYSTTDTDLTLHLQQIKIECNICETTENLHPSQMCDHCDVRYCVPCYIKIIEGKLLESISLKKYIPWDEWSKLRCTKCFRFTKWKADTNYHGVINYKYVMKAIDEDPVLGDILIDVCSSYLASTEVYKWCTKCRRSIHEPPRDVSCQEQIAEEEEEAAAAAAAAADDMCPEMELYRCIRCKPYKRVKLLGEEVAKFLRFEPIDVDVLYAQNPDGVILENITKTFMGEHAVTGTNQLVPIETFREYYNTTLTRQEFIRKIPELQVCPNEGCAVIISKMSNCCNVECTNCETVFCWLCSKSNCGIEHTMGHLDTCLYPIEGTIKITALYEYPRV</sequence>
<dbReference type="Proteomes" id="UP000831195">
    <property type="component" value="Segment"/>
</dbReference>
<gene>
    <name evidence="6" type="ORF">CcNV_049</name>
</gene>
<evidence type="ECO:0000256" key="2">
    <source>
        <dbReference type="ARBA" id="ARBA00022771"/>
    </source>
</evidence>
<dbReference type="EMBL" id="MZ311577">
    <property type="protein sequence ID" value="UBZ25533.1"/>
    <property type="molecule type" value="Genomic_DNA"/>
</dbReference>
<dbReference type="SMART" id="SM00647">
    <property type="entry name" value="IBR"/>
    <property type="match status" value="1"/>
</dbReference>
<keyword evidence="1" id="KW-0479">Metal-binding</keyword>
<name>A0AAE8Y0Y4_9VIRU</name>
<dbReference type="SUPFAM" id="SSF57850">
    <property type="entry name" value="RING/U-box"/>
    <property type="match status" value="1"/>
</dbReference>
<accession>A0AAE8Y0Y4</accession>
<protein>
    <recommendedName>
        <fullName evidence="5">IBR domain-containing protein</fullName>
    </recommendedName>
</protein>
<evidence type="ECO:0000259" key="5">
    <source>
        <dbReference type="SMART" id="SM00647"/>
    </source>
</evidence>
<keyword evidence="3" id="KW-0833">Ubl conjugation pathway</keyword>
<reference evidence="6" key="1">
    <citation type="journal article" date="2021" name="Viruses">
        <title>Identification and Full Characterisation of Two Novel Crustacean Infecting Members of the Family Nudiviridae Provides Support for Two Subfamilies.</title>
        <authorList>
            <person name="Bateman K.S."/>
            <person name="Kerr R."/>
            <person name="Stentiford G.D."/>
            <person name="Bean T.P."/>
            <person name="Hooper C."/>
            <person name="Van Eynde B."/>
            <person name="Delbare D."/>
            <person name="Bojko J."/>
            <person name="Christiaens O."/>
            <person name="Taning C.N.T."/>
            <person name="Smagghe G."/>
            <person name="van Oers M.M."/>
            <person name="van Aerle R."/>
        </authorList>
    </citation>
    <scope>NUCLEOTIDE SEQUENCE</scope>
    <source>
        <strain evidence="6">AN1</strain>
    </source>
</reference>
<keyword evidence="7" id="KW-1185">Reference proteome</keyword>
<organism evidence="6 7">
    <name type="scientific">Crangon crangon nudivirus</name>
    <dbReference type="NCBI Taxonomy" id="2880838"/>
    <lineage>
        <taxon>Viruses</taxon>
        <taxon>Viruses incertae sedis</taxon>
        <taxon>Naldaviricetes</taxon>
        <taxon>Lefavirales</taxon>
        <taxon>Nudiviridae</taxon>
        <taxon>Gammanudivirus</taxon>
        <taxon>Gammanudivirus cracrangonis</taxon>
    </lineage>
</organism>
<keyword evidence="2" id="KW-0863">Zinc-finger</keyword>
<proteinExistence type="predicted"/>
<dbReference type="Pfam" id="PF01485">
    <property type="entry name" value="IBR"/>
    <property type="match status" value="1"/>
</dbReference>
<keyword evidence="4" id="KW-0862">Zinc</keyword>
<evidence type="ECO:0000313" key="6">
    <source>
        <dbReference type="EMBL" id="UBZ25533.1"/>
    </source>
</evidence>
<evidence type="ECO:0000256" key="4">
    <source>
        <dbReference type="ARBA" id="ARBA00022833"/>
    </source>
</evidence>
<dbReference type="GO" id="GO:0008270">
    <property type="term" value="F:zinc ion binding"/>
    <property type="evidence" value="ECO:0007669"/>
    <property type="project" value="UniProtKB-KW"/>
</dbReference>
<evidence type="ECO:0000313" key="7">
    <source>
        <dbReference type="Proteomes" id="UP000831195"/>
    </source>
</evidence>